<dbReference type="InterPro" id="IPR007822">
    <property type="entry name" value="LANC-like"/>
</dbReference>
<evidence type="ECO:0000313" key="2">
    <source>
        <dbReference type="EMBL" id="VDP72266.1"/>
    </source>
</evidence>
<protein>
    <submittedName>
        <fullName evidence="2">Uncharacterized protein</fullName>
    </submittedName>
</protein>
<dbReference type="SUPFAM" id="SSF158745">
    <property type="entry name" value="LanC-like"/>
    <property type="match status" value="2"/>
</dbReference>
<dbReference type="GO" id="GO:0005975">
    <property type="term" value="P:carbohydrate metabolic process"/>
    <property type="evidence" value="ECO:0007669"/>
    <property type="project" value="InterPro"/>
</dbReference>
<evidence type="ECO:0000313" key="3">
    <source>
        <dbReference type="Proteomes" id="UP000269396"/>
    </source>
</evidence>
<feature type="binding site" evidence="1">
    <location>
        <position position="180"/>
    </location>
    <ligand>
        <name>Zn(2+)</name>
        <dbReference type="ChEBI" id="CHEBI:29105"/>
    </ligand>
</feature>
<sequence length="209" mass="23088">MFPGSISSHSLNQLILPTVDWMSQLQIISGNWPSSLGDSLNRDVLVHWCHGATGVIPLMLSAHKITDAILKSGQKTAGAYKSNGFYNRLMYQSSKRDLCMPPLIFEWYNECYLGAAHGFAGILTTLLKVYRLFPGSISSHSLNQLVLPTVDWMSQLQLSNGNWSPSLGDSESHDILVHWCHGATGVIPLMLSAYKVGYNILVNDLIIVK</sequence>
<organism evidence="2 3">
    <name type="scientific">Schistosoma mattheei</name>
    <dbReference type="NCBI Taxonomy" id="31246"/>
    <lineage>
        <taxon>Eukaryota</taxon>
        <taxon>Metazoa</taxon>
        <taxon>Spiralia</taxon>
        <taxon>Lophotrochozoa</taxon>
        <taxon>Platyhelminthes</taxon>
        <taxon>Trematoda</taxon>
        <taxon>Digenea</taxon>
        <taxon>Strigeidida</taxon>
        <taxon>Schistosomatoidea</taxon>
        <taxon>Schistosomatidae</taxon>
        <taxon>Schistosoma</taxon>
    </lineage>
</organism>
<dbReference type="Proteomes" id="UP000269396">
    <property type="component" value="Unassembled WGS sequence"/>
</dbReference>
<dbReference type="PANTHER" id="PTHR12736">
    <property type="entry name" value="LANC-LIKE PROTEIN"/>
    <property type="match status" value="1"/>
</dbReference>
<keyword evidence="3" id="KW-1185">Reference proteome</keyword>
<keyword evidence="1" id="KW-0862">Zinc</keyword>
<accession>A0A3P8K045</accession>
<proteinExistence type="predicted"/>
<evidence type="ECO:0000256" key="1">
    <source>
        <dbReference type="PIRSR" id="PIRSR607822-1"/>
    </source>
</evidence>
<dbReference type="GO" id="GO:0005886">
    <property type="term" value="C:plasma membrane"/>
    <property type="evidence" value="ECO:0007669"/>
    <property type="project" value="TreeGrafter"/>
</dbReference>
<dbReference type="GO" id="GO:0046872">
    <property type="term" value="F:metal ion binding"/>
    <property type="evidence" value="ECO:0007669"/>
    <property type="project" value="UniProtKB-KW"/>
</dbReference>
<dbReference type="GO" id="GO:0031179">
    <property type="term" value="P:peptide modification"/>
    <property type="evidence" value="ECO:0007669"/>
    <property type="project" value="InterPro"/>
</dbReference>
<dbReference type="PANTHER" id="PTHR12736:SF21">
    <property type="entry name" value="LANC-LIKE PROTEIN 2"/>
    <property type="match status" value="1"/>
</dbReference>
<dbReference type="PRINTS" id="PR01950">
    <property type="entry name" value="LANCSUPER"/>
</dbReference>
<dbReference type="InterPro" id="IPR012341">
    <property type="entry name" value="6hp_glycosidase-like_sf"/>
</dbReference>
<dbReference type="Gene3D" id="1.50.10.10">
    <property type="match status" value="2"/>
</dbReference>
<dbReference type="Pfam" id="PF05147">
    <property type="entry name" value="LANC_like"/>
    <property type="match status" value="2"/>
</dbReference>
<keyword evidence="1" id="KW-0479">Metal-binding</keyword>
<name>A0A3P8K045_9TREM</name>
<gene>
    <name evidence="2" type="ORF">SMTD_LOCUS16763</name>
</gene>
<dbReference type="AlphaFoldDB" id="A0A3P8K045"/>
<dbReference type="EMBL" id="UZAL01037639">
    <property type="protein sequence ID" value="VDP72266.1"/>
    <property type="molecule type" value="Genomic_DNA"/>
</dbReference>
<reference evidence="2 3" key="1">
    <citation type="submission" date="2018-11" db="EMBL/GenBank/DDBJ databases">
        <authorList>
            <consortium name="Pathogen Informatics"/>
        </authorList>
    </citation>
    <scope>NUCLEOTIDE SEQUENCE [LARGE SCALE GENOMIC DNA]</scope>
    <source>
        <strain>Denwood</strain>
        <strain evidence="3">Zambia</strain>
    </source>
</reference>